<evidence type="ECO:0000256" key="3">
    <source>
        <dbReference type="ARBA" id="ARBA00023163"/>
    </source>
</evidence>
<keyword evidence="2 4" id="KW-0238">DNA-binding</keyword>
<dbReference type="EMBL" id="BAAALV010000001">
    <property type="protein sequence ID" value="GAA1902646.1"/>
    <property type="molecule type" value="Genomic_DNA"/>
</dbReference>
<keyword evidence="3" id="KW-0804">Transcription</keyword>
<name>A0ABN2NUT2_9MICC</name>
<dbReference type="PROSITE" id="PS50977">
    <property type="entry name" value="HTH_TETR_2"/>
    <property type="match status" value="1"/>
</dbReference>
<evidence type="ECO:0000256" key="1">
    <source>
        <dbReference type="ARBA" id="ARBA00023015"/>
    </source>
</evidence>
<proteinExistence type="predicted"/>
<evidence type="ECO:0000259" key="5">
    <source>
        <dbReference type="PROSITE" id="PS50977"/>
    </source>
</evidence>
<dbReference type="PANTHER" id="PTHR30055">
    <property type="entry name" value="HTH-TYPE TRANSCRIPTIONAL REGULATOR RUTR"/>
    <property type="match status" value="1"/>
</dbReference>
<organism evidence="6 7">
    <name type="scientific">Arthrobacter gandavensis</name>
    <dbReference type="NCBI Taxonomy" id="169960"/>
    <lineage>
        <taxon>Bacteria</taxon>
        <taxon>Bacillati</taxon>
        <taxon>Actinomycetota</taxon>
        <taxon>Actinomycetes</taxon>
        <taxon>Micrococcales</taxon>
        <taxon>Micrococcaceae</taxon>
        <taxon>Arthrobacter</taxon>
    </lineage>
</organism>
<sequence length="437" mass="46910">MAAVEGTPSRRKASRRQPPSVVARAAVSAALEHGYEHVTVEMICSLADISRSTFFNHFPSRDAAIIGKPLTVPGPEVTHPILSGYPDDLVRGLLEMQVPGLVHRTADADVLRDRTRLITEQPAAMRQYSSGLISVQYSLTDAVEGWLRANPQHARLPGKPRTEAILAVTAGYAALYAASNWWSIPLRDLPEPMSACLAAADALREVVGVDDPSRLESVPWVPLPEAVEHSAPVPGLRERKRRDTENRVELAAVRGALERGFAAVTVDEICEEAMISRSTFFNYFPSRDAAIVGRPMKVLPQEAANEVLSRHGRDTAAGAFALIFASLGPTNAEVARLRAELSRKQTAARDAGTTTLVDAGTQIMATIRNWLAANPQYSSTTTGDPAYEASLAANAAYAAISVVEDGWLGAAADVQASTKVFTAAMANLRTILSRQAA</sequence>
<dbReference type="PANTHER" id="PTHR30055:SF234">
    <property type="entry name" value="HTH-TYPE TRANSCRIPTIONAL REGULATOR BETI"/>
    <property type="match status" value="1"/>
</dbReference>
<evidence type="ECO:0000313" key="7">
    <source>
        <dbReference type="Proteomes" id="UP001500784"/>
    </source>
</evidence>
<feature type="DNA-binding region" description="H-T-H motif" evidence="4">
    <location>
        <begin position="265"/>
        <end position="284"/>
    </location>
</feature>
<reference evidence="6 7" key="1">
    <citation type="journal article" date="2019" name="Int. J. Syst. Evol. Microbiol.">
        <title>The Global Catalogue of Microorganisms (GCM) 10K type strain sequencing project: providing services to taxonomists for standard genome sequencing and annotation.</title>
        <authorList>
            <consortium name="The Broad Institute Genomics Platform"/>
            <consortium name="The Broad Institute Genome Sequencing Center for Infectious Disease"/>
            <person name="Wu L."/>
            <person name="Ma J."/>
        </authorList>
    </citation>
    <scope>NUCLEOTIDE SEQUENCE [LARGE SCALE GENOMIC DNA]</scope>
    <source>
        <strain evidence="6 7">JCM 13316</strain>
    </source>
</reference>
<comment type="caution">
    <text evidence="6">The sequence shown here is derived from an EMBL/GenBank/DDBJ whole genome shotgun (WGS) entry which is preliminary data.</text>
</comment>
<dbReference type="Pfam" id="PF00440">
    <property type="entry name" value="TetR_N"/>
    <property type="match status" value="2"/>
</dbReference>
<accession>A0ABN2NUT2</accession>
<dbReference type="InterPro" id="IPR001647">
    <property type="entry name" value="HTH_TetR"/>
</dbReference>
<feature type="domain" description="HTH tetR-type" evidence="5">
    <location>
        <begin position="242"/>
        <end position="302"/>
    </location>
</feature>
<dbReference type="Proteomes" id="UP001500784">
    <property type="component" value="Unassembled WGS sequence"/>
</dbReference>
<keyword evidence="7" id="KW-1185">Reference proteome</keyword>
<dbReference type="SUPFAM" id="SSF46689">
    <property type="entry name" value="Homeodomain-like"/>
    <property type="match status" value="2"/>
</dbReference>
<dbReference type="InterPro" id="IPR050109">
    <property type="entry name" value="HTH-type_TetR-like_transc_reg"/>
</dbReference>
<dbReference type="Gene3D" id="1.10.357.10">
    <property type="entry name" value="Tetracycline Repressor, domain 2"/>
    <property type="match status" value="2"/>
</dbReference>
<evidence type="ECO:0000256" key="2">
    <source>
        <dbReference type="ARBA" id="ARBA00023125"/>
    </source>
</evidence>
<dbReference type="InterPro" id="IPR009057">
    <property type="entry name" value="Homeodomain-like_sf"/>
</dbReference>
<protein>
    <recommendedName>
        <fullName evidence="5">HTH tetR-type domain-containing protein</fullName>
    </recommendedName>
</protein>
<dbReference type="RefSeq" id="WP_211372380.1">
    <property type="nucleotide sequence ID" value="NZ_BAAALV010000001.1"/>
</dbReference>
<keyword evidence="1" id="KW-0805">Transcription regulation</keyword>
<gene>
    <name evidence="6" type="ORF">GCM10009688_03080</name>
</gene>
<evidence type="ECO:0000313" key="6">
    <source>
        <dbReference type="EMBL" id="GAA1902646.1"/>
    </source>
</evidence>
<evidence type="ECO:0000256" key="4">
    <source>
        <dbReference type="PROSITE-ProRule" id="PRU00335"/>
    </source>
</evidence>